<proteinExistence type="inferred from homology"/>
<organism evidence="7">
    <name type="scientific">marine sediment metagenome</name>
    <dbReference type="NCBI Taxonomy" id="412755"/>
    <lineage>
        <taxon>unclassified sequences</taxon>
        <taxon>metagenomes</taxon>
        <taxon>ecological metagenomes</taxon>
    </lineage>
</organism>
<feature type="non-terminal residue" evidence="7">
    <location>
        <position position="1"/>
    </location>
</feature>
<keyword evidence="2" id="KW-0004">4Fe-4S</keyword>
<evidence type="ECO:0000256" key="1">
    <source>
        <dbReference type="ARBA" id="ARBA00007523"/>
    </source>
</evidence>
<dbReference type="Pfam" id="PF01512">
    <property type="entry name" value="Complex1_51K"/>
    <property type="match status" value="1"/>
</dbReference>
<feature type="non-terminal residue" evidence="7">
    <location>
        <position position="253"/>
    </location>
</feature>
<dbReference type="InterPro" id="IPR037225">
    <property type="entry name" value="Nuo51_FMN-bd_sf"/>
</dbReference>
<dbReference type="EMBL" id="BARW01028760">
    <property type="protein sequence ID" value="GAJ15582.1"/>
    <property type="molecule type" value="Genomic_DNA"/>
</dbReference>
<keyword evidence="3" id="KW-0479">Metal-binding</keyword>
<evidence type="ECO:0000259" key="6">
    <source>
        <dbReference type="Pfam" id="PF01512"/>
    </source>
</evidence>
<evidence type="ECO:0000313" key="7">
    <source>
        <dbReference type="EMBL" id="GAJ15582.1"/>
    </source>
</evidence>
<evidence type="ECO:0000256" key="3">
    <source>
        <dbReference type="ARBA" id="ARBA00022723"/>
    </source>
</evidence>
<name>X1VDH9_9ZZZZ</name>
<comment type="similarity">
    <text evidence="1">Belongs to the complex I 51 kDa subunit family.</text>
</comment>
<evidence type="ECO:0000256" key="2">
    <source>
        <dbReference type="ARBA" id="ARBA00022485"/>
    </source>
</evidence>
<protein>
    <recommendedName>
        <fullName evidence="6">NADH-ubiquinone oxidoreductase 51kDa subunit FMN-binding domain-containing protein</fullName>
    </recommendedName>
</protein>
<reference evidence="7" key="1">
    <citation type="journal article" date="2014" name="Front. Microbiol.">
        <title>High frequency of phylogenetically diverse reductive dehalogenase-homologous genes in deep subseafloor sedimentary metagenomes.</title>
        <authorList>
            <person name="Kawai M."/>
            <person name="Futagami T."/>
            <person name="Toyoda A."/>
            <person name="Takaki Y."/>
            <person name="Nishi S."/>
            <person name="Hori S."/>
            <person name="Arai W."/>
            <person name="Tsubouchi T."/>
            <person name="Morono Y."/>
            <person name="Uchiyama I."/>
            <person name="Ito T."/>
            <person name="Fujiyama A."/>
            <person name="Inagaki F."/>
            <person name="Takami H."/>
        </authorList>
    </citation>
    <scope>NUCLEOTIDE SEQUENCE</scope>
    <source>
        <strain evidence="7">Expedition CK06-06</strain>
    </source>
</reference>
<dbReference type="GO" id="GO:0051539">
    <property type="term" value="F:4 iron, 4 sulfur cluster binding"/>
    <property type="evidence" value="ECO:0007669"/>
    <property type="project" value="UniProtKB-KW"/>
</dbReference>
<dbReference type="InterPro" id="IPR011538">
    <property type="entry name" value="Nuo51_FMN-bd"/>
</dbReference>
<feature type="domain" description="NADH-ubiquinone oxidoreductase 51kDa subunit FMN-binding" evidence="6">
    <location>
        <begin position="76"/>
        <end position="246"/>
    </location>
</feature>
<comment type="caution">
    <text evidence="7">The sequence shown here is derived from an EMBL/GenBank/DDBJ whole genome shotgun (WGS) entry which is preliminary data.</text>
</comment>
<dbReference type="AlphaFoldDB" id="X1VDH9"/>
<evidence type="ECO:0000256" key="4">
    <source>
        <dbReference type="ARBA" id="ARBA00023004"/>
    </source>
</evidence>
<keyword evidence="4" id="KW-0408">Iron</keyword>
<evidence type="ECO:0000256" key="5">
    <source>
        <dbReference type="ARBA" id="ARBA00023014"/>
    </source>
</evidence>
<dbReference type="Gene3D" id="6.10.250.1450">
    <property type="match status" value="1"/>
</dbReference>
<dbReference type="SUPFAM" id="SSF142019">
    <property type="entry name" value="Nqo1 FMN-binding domain-like"/>
    <property type="match status" value="1"/>
</dbReference>
<dbReference type="PANTHER" id="PTHR43578:SF3">
    <property type="entry name" value="NADH-QUINONE OXIDOREDUCTASE SUBUNIT F"/>
    <property type="match status" value="1"/>
</dbReference>
<dbReference type="PANTHER" id="PTHR43578">
    <property type="entry name" value="NADH-QUINONE OXIDOREDUCTASE SUBUNIT F"/>
    <property type="match status" value="1"/>
</dbReference>
<dbReference type="FunFam" id="3.40.50.11540:FF:000001">
    <property type="entry name" value="NADH dehydrogenase [ubiquinone] flavoprotein 1, mitochondrial"/>
    <property type="match status" value="1"/>
</dbReference>
<gene>
    <name evidence="7" type="ORF">S12H4_46365</name>
</gene>
<sequence>PHYRANLRRMRSKTDFDKHIISLELPFFTKQEKVVLTETGRINPDKIEDYLAHGGYKALANVLENMTPEEVCNEILDSGLRGRGGAGFPTGMKWNFVRQENSEVKYVIVNGDEGDPGAYMDRTVMEDDPHRVLEGMMICAYAVGASAGYLYIRGEYPIAIDRIRKAIRSARRRQILGRSVLGTDFQFVADVRIGAGAFVCGEETALIHSVEGKRGMPRMRPPYPSKSGLWDAPTVINNVETMANVPSIINNGA</sequence>
<dbReference type="Gene3D" id="3.40.50.11540">
    <property type="entry name" value="NADH-ubiquinone oxidoreductase 51kDa subunit"/>
    <property type="match status" value="1"/>
</dbReference>
<dbReference type="GO" id="GO:0046872">
    <property type="term" value="F:metal ion binding"/>
    <property type="evidence" value="ECO:0007669"/>
    <property type="project" value="UniProtKB-KW"/>
</dbReference>
<keyword evidence="5" id="KW-0411">Iron-sulfur</keyword>
<accession>X1VDH9</accession>